<dbReference type="HOGENOM" id="CLU_082150_0_0_1"/>
<dbReference type="eggNOG" id="ENOG502S689">
    <property type="taxonomic scope" value="Eukaryota"/>
</dbReference>
<dbReference type="STRING" id="644352.J3PBE2"/>
<dbReference type="AlphaFoldDB" id="J3PBE2"/>
<protein>
    <submittedName>
        <fullName evidence="1">CAP20</fullName>
    </submittedName>
</protein>
<reference evidence="3" key="1">
    <citation type="submission" date="2010-07" db="EMBL/GenBank/DDBJ databases">
        <title>The genome sequence of Gaeumannomyces graminis var. tritici strain R3-111a-1.</title>
        <authorList>
            <consortium name="The Broad Institute Genome Sequencing Platform"/>
            <person name="Ma L.-J."/>
            <person name="Dead R."/>
            <person name="Young S."/>
            <person name="Zeng Q."/>
            <person name="Koehrsen M."/>
            <person name="Alvarado L."/>
            <person name="Berlin A."/>
            <person name="Chapman S.B."/>
            <person name="Chen Z."/>
            <person name="Freedman E."/>
            <person name="Gellesch M."/>
            <person name="Goldberg J."/>
            <person name="Griggs A."/>
            <person name="Gujja S."/>
            <person name="Heilman E.R."/>
            <person name="Heiman D."/>
            <person name="Hepburn T."/>
            <person name="Howarth C."/>
            <person name="Jen D."/>
            <person name="Larson L."/>
            <person name="Mehta T."/>
            <person name="Neiman D."/>
            <person name="Pearson M."/>
            <person name="Roberts A."/>
            <person name="Saif S."/>
            <person name="Shea T."/>
            <person name="Shenoy N."/>
            <person name="Sisk P."/>
            <person name="Stolte C."/>
            <person name="Sykes S."/>
            <person name="Walk T."/>
            <person name="White J."/>
            <person name="Yandava C."/>
            <person name="Haas B."/>
            <person name="Nusbaum C."/>
            <person name="Birren B."/>
        </authorList>
    </citation>
    <scope>NUCLEOTIDE SEQUENCE [LARGE SCALE GENOMIC DNA]</scope>
    <source>
        <strain evidence="3">R3-111a-1</strain>
    </source>
</reference>
<organism evidence="1">
    <name type="scientific">Gaeumannomyces tritici (strain R3-111a-1)</name>
    <name type="common">Wheat and barley take-all root rot fungus</name>
    <name type="synonym">Gaeumannomyces graminis var. tritici</name>
    <dbReference type="NCBI Taxonomy" id="644352"/>
    <lineage>
        <taxon>Eukaryota</taxon>
        <taxon>Fungi</taxon>
        <taxon>Dikarya</taxon>
        <taxon>Ascomycota</taxon>
        <taxon>Pezizomycotina</taxon>
        <taxon>Sordariomycetes</taxon>
        <taxon>Sordariomycetidae</taxon>
        <taxon>Magnaporthales</taxon>
        <taxon>Magnaporthaceae</taxon>
        <taxon>Gaeumannomyces</taxon>
    </lineage>
</organism>
<gene>
    <name evidence="2" type="primary">20351274</name>
    <name evidence="1" type="ORF">GGTG_10816</name>
</gene>
<sequence length="225" mass="24785">MSLSHPHLLQLSRPFSRSPTLAIVPRLSQFSSREPIEPVLPRSEAMSAPQVNGEVPHSAFIDHLLKYPVVNDSVEALKQNQYGQKGLALGDSAYQTFAKPVIPYLAKPYQYVSPYVKRADDIGDKTLARVDETFPVVTKPSAELYADVQNLVTLPYRMGVEGKDHVFTTYNQEFKSINSDGNSGPLVAYGKALFSTALIVTAESLSWARTFLNAKKEEAKAAANN</sequence>
<dbReference type="VEuPathDB" id="FungiDB:GGTG_10816"/>
<dbReference type="GeneID" id="20351274"/>
<evidence type="ECO:0000313" key="2">
    <source>
        <dbReference type="EnsemblFungi" id="EJT71559"/>
    </source>
</evidence>
<dbReference type="EMBL" id="GL385400">
    <property type="protein sequence ID" value="EJT71559.1"/>
    <property type="molecule type" value="Genomic_DNA"/>
</dbReference>
<reference evidence="1" key="3">
    <citation type="submission" date="2010-09" db="EMBL/GenBank/DDBJ databases">
        <title>Annotation of Gaeumannomyces graminis var. tritici R3-111a-1.</title>
        <authorList>
            <consortium name="The Broad Institute Genome Sequencing Platform"/>
            <person name="Ma L.-J."/>
            <person name="Dead R."/>
            <person name="Young S.K."/>
            <person name="Zeng Q."/>
            <person name="Gargeya S."/>
            <person name="Fitzgerald M."/>
            <person name="Haas B."/>
            <person name="Abouelleil A."/>
            <person name="Alvarado L."/>
            <person name="Arachchi H.M."/>
            <person name="Berlin A."/>
            <person name="Brown A."/>
            <person name="Chapman S.B."/>
            <person name="Chen Z."/>
            <person name="Dunbar C."/>
            <person name="Freedman E."/>
            <person name="Gearin G."/>
            <person name="Gellesch M."/>
            <person name="Goldberg J."/>
            <person name="Griggs A."/>
            <person name="Gujja S."/>
            <person name="Heiman D."/>
            <person name="Howarth C."/>
            <person name="Larson L."/>
            <person name="Lui A."/>
            <person name="MacDonald P.J.P."/>
            <person name="Mehta T."/>
            <person name="Montmayeur A."/>
            <person name="Murphy C."/>
            <person name="Neiman D."/>
            <person name="Pearson M."/>
            <person name="Priest M."/>
            <person name="Roberts A."/>
            <person name="Saif S."/>
            <person name="Shea T."/>
            <person name="Shenoy N."/>
            <person name="Sisk P."/>
            <person name="Stolte C."/>
            <person name="Sykes S."/>
            <person name="Yandava C."/>
            <person name="Wortman J."/>
            <person name="Nusbaum C."/>
            <person name="Birren B."/>
        </authorList>
    </citation>
    <scope>NUCLEOTIDE SEQUENCE</scope>
    <source>
        <strain evidence="1">R3-111a-1</strain>
    </source>
</reference>
<accession>J3PBE2</accession>
<evidence type="ECO:0000313" key="1">
    <source>
        <dbReference type="EMBL" id="EJT71559.1"/>
    </source>
</evidence>
<reference evidence="1" key="2">
    <citation type="submission" date="2010-07" db="EMBL/GenBank/DDBJ databases">
        <authorList>
            <consortium name="The Broad Institute Genome Sequencing Platform"/>
            <consortium name="Broad Institute Genome Sequencing Center for Infectious Disease"/>
            <person name="Ma L.-J."/>
            <person name="Dead R."/>
            <person name="Young S."/>
            <person name="Zeng Q."/>
            <person name="Koehrsen M."/>
            <person name="Alvarado L."/>
            <person name="Berlin A."/>
            <person name="Chapman S.B."/>
            <person name="Chen Z."/>
            <person name="Freedman E."/>
            <person name="Gellesch M."/>
            <person name="Goldberg J."/>
            <person name="Griggs A."/>
            <person name="Gujja S."/>
            <person name="Heilman E.R."/>
            <person name="Heiman D."/>
            <person name="Hepburn T."/>
            <person name="Howarth C."/>
            <person name="Jen D."/>
            <person name="Larson L."/>
            <person name="Mehta T."/>
            <person name="Neiman D."/>
            <person name="Pearson M."/>
            <person name="Roberts A."/>
            <person name="Saif S."/>
            <person name="Shea T."/>
            <person name="Shenoy N."/>
            <person name="Sisk P."/>
            <person name="Stolte C."/>
            <person name="Sykes S."/>
            <person name="Walk T."/>
            <person name="White J."/>
            <person name="Yandava C."/>
            <person name="Haas B."/>
            <person name="Nusbaum C."/>
            <person name="Birren B."/>
        </authorList>
    </citation>
    <scope>NUCLEOTIDE SEQUENCE</scope>
    <source>
        <strain evidence="1">R3-111a-1</strain>
    </source>
</reference>
<dbReference type="Proteomes" id="UP000006039">
    <property type="component" value="Unassembled WGS sequence"/>
</dbReference>
<evidence type="ECO:0000313" key="3">
    <source>
        <dbReference type="Proteomes" id="UP000006039"/>
    </source>
</evidence>
<reference evidence="2" key="4">
    <citation type="journal article" date="2015" name="G3 (Bethesda)">
        <title>Genome sequences of three phytopathogenic species of the Magnaporthaceae family of fungi.</title>
        <authorList>
            <person name="Okagaki L.H."/>
            <person name="Nunes C.C."/>
            <person name="Sailsbery J."/>
            <person name="Clay B."/>
            <person name="Brown D."/>
            <person name="John T."/>
            <person name="Oh Y."/>
            <person name="Young N."/>
            <person name="Fitzgerald M."/>
            <person name="Haas B.J."/>
            <person name="Zeng Q."/>
            <person name="Young S."/>
            <person name="Adiconis X."/>
            <person name="Fan L."/>
            <person name="Levin J.Z."/>
            <person name="Mitchell T.K."/>
            <person name="Okubara P.A."/>
            <person name="Farman M.L."/>
            <person name="Kohn L.M."/>
            <person name="Birren B."/>
            <person name="Ma L.-J."/>
            <person name="Dean R.A."/>
        </authorList>
    </citation>
    <scope>NUCLEOTIDE SEQUENCE</scope>
    <source>
        <strain evidence="2">R3-111a-1</strain>
    </source>
</reference>
<name>J3PBE2_GAET3</name>
<dbReference type="OrthoDB" id="376826at2759"/>
<dbReference type="EnsemblFungi" id="EJT71559">
    <property type="protein sequence ID" value="EJT71559"/>
    <property type="gene ID" value="GGTG_10816"/>
</dbReference>
<keyword evidence="3" id="KW-1185">Reference proteome</keyword>
<reference evidence="2" key="5">
    <citation type="submission" date="2018-04" db="UniProtKB">
        <authorList>
            <consortium name="EnsemblFungi"/>
        </authorList>
    </citation>
    <scope>IDENTIFICATION</scope>
    <source>
        <strain evidence="2">R3-111a-1</strain>
    </source>
</reference>
<proteinExistence type="predicted"/>
<dbReference type="RefSeq" id="XP_009226956.1">
    <property type="nucleotide sequence ID" value="XM_009228692.1"/>
</dbReference>